<evidence type="ECO:0000313" key="4">
    <source>
        <dbReference type="EMBL" id="OGE94831.1"/>
    </source>
</evidence>
<name>A0A1F5PY17_9BACT</name>
<accession>A0A1F5PY17</accession>
<dbReference type="PROSITE" id="PS01091">
    <property type="entry name" value="TATD_3"/>
    <property type="match status" value="1"/>
</dbReference>
<dbReference type="InterPro" id="IPR015991">
    <property type="entry name" value="TatD/YcfH-like"/>
</dbReference>
<dbReference type="GO" id="GO:0004536">
    <property type="term" value="F:DNA nuclease activity"/>
    <property type="evidence" value="ECO:0007669"/>
    <property type="project" value="InterPro"/>
</dbReference>
<dbReference type="PIRSF" id="PIRSF005902">
    <property type="entry name" value="DNase_TatD"/>
    <property type="match status" value="1"/>
</dbReference>
<dbReference type="AlphaFoldDB" id="A0A1F5PY17"/>
<dbReference type="PANTHER" id="PTHR46124:SF2">
    <property type="entry name" value="D-AMINOACYL-TRNA DEACYLASE"/>
    <property type="match status" value="1"/>
</dbReference>
<proteinExistence type="predicted"/>
<keyword evidence="2" id="KW-0378">Hydrolase</keyword>
<reference evidence="4 5" key="1">
    <citation type="journal article" date="2016" name="Nat. Commun.">
        <title>Thousands of microbial genomes shed light on interconnected biogeochemical processes in an aquifer system.</title>
        <authorList>
            <person name="Anantharaman K."/>
            <person name="Brown C.T."/>
            <person name="Hug L.A."/>
            <person name="Sharon I."/>
            <person name="Castelle C.J."/>
            <person name="Probst A.J."/>
            <person name="Thomas B.C."/>
            <person name="Singh A."/>
            <person name="Wilkins M.J."/>
            <person name="Karaoz U."/>
            <person name="Brodie E.L."/>
            <person name="Williams K.H."/>
            <person name="Hubbard S.S."/>
            <person name="Banfield J.F."/>
        </authorList>
    </citation>
    <scope>NUCLEOTIDE SEQUENCE [LARGE SCALE GENOMIC DNA]</scope>
</reference>
<sequence>MYFDTHTHVNFAAFKDDREETIQRALDAKTWMVNVGTQIDTSKAAVDLASKYAQGVYAAIGLHPIHTWQQMVDEEESHFQTRAEYFDTILYHSMITDKVVAVGECGLDYFRLPKEDQQTTISKQKTEFIKQIDFAKKHDLALIVHCRDAYEDVLEILRANYADGRGIIHSFTDTWDTAKKFLDFGFYVALNGILTFDKTGKLAEVANNTPLDRLLIETDAPYLTPPPYRGKRNEPSFVQYVAKKIAEIKKVSLEEAGEQTFQNACKLFKINPVPLLK</sequence>
<dbReference type="EMBL" id="MFFB01000007">
    <property type="protein sequence ID" value="OGE94831.1"/>
    <property type="molecule type" value="Genomic_DNA"/>
</dbReference>
<keyword evidence="1 3" id="KW-0479">Metal-binding</keyword>
<feature type="binding site" evidence="3">
    <location>
        <position position="145"/>
    </location>
    <ligand>
        <name>a divalent metal cation</name>
        <dbReference type="ChEBI" id="CHEBI:60240"/>
        <label>2</label>
    </ligand>
</feature>
<dbReference type="InterPro" id="IPR018228">
    <property type="entry name" value="DNase_TatD-rel_CS"/>
</dbReference>
<feature type="binding site" evidence="3">
    <location>
        <position position="6"/>
    </location>
    <ligand>
        <name>a divalent metal cation</name>
        <dbReference type="ChEBI" id="CHEBI:60240"/>
        <label>1</label>
    </ligand>
</feature>
<evidence type="ECO:0000313" key="5">
    <source>
        <dbReference type="Proteomes" id="UP000177281"/>
    </source>
</evidence>
<dbReference type="Pfam" id="PF01026">
    <property type="entry name" value="TatD_DNase"/>
    <property type="match status" value="1"/>
</dbReference>
<gene>
    <name evidence="4" type="ORF">A3B10_03515</name>
</gene>
<evidence type="ECO:0000256" key="1">
    <source>
        <dbReference type="ARBA" id="ARBA00022723"/>
    </source>
</evidence>
<dbReference type="CDD" id="cd01310">
    <property type="entry name" value="TatD_DNAse"/>
    <property type="match status" value="1"/>
</dbReference>
<dbReference type="NCBIfam" id="TIGR00010">
    <property type="entry name" value="YchF/TatD family DNA exonuclease"/>
    <property type="match status" value="1"/>
</dbReference>
<dbReference type="PROSITE" id="PS01137">
    <property type="entry name" value="TATD_1"/>
    <property type="match status" value="1"/>
</dbReference>
<dbReference type="Proteomes" id="UP000177281">
    <property type="component" value="Unassembled WGS sequence"/>
</dbReference>
<dbReference type="Gene3D" id="3.20.20.140">
    <property type="entry name" value="Metal-dependent hydrolases"/>
    <property type="match status" value="1"/>
</dbReference>
<feature type="binding site" evidence="3">
    <location>
        <position position="104"/>
    </location>
    <ligand>
        <name>a divalent metal cation</name>
        <dbReference type="ChEBI" id="CHEBI:60240"/>
        <label>1</label>
    </ligand>
</feature>
<dbReference type="GO" id="GO:0016788">
    <property type="term" value="F:hydrolase activity, acting on ester bonds"/>
    <property type="evidence" value="ECO:0007669"/>
    <property type="project" value="InterPro"/>
</dbReference>
<protein>
    <recommendedName>
        <fullName evidence="6">Hydrolase TatD</fullName>
    </recommendedName>
</protein>
<dbReference type="PANTHER" id="PTHR46124">
    <property type="entry name" value="D-AMINOACYL-TRNA DEACYLASE"/>
    <property type="match status" value="1"/>
</dbReference>
<evidence type="ECO:0008006" key="6">
    <source>
        <dbReference type="Google" id="ProtNLM"/>
    </source>
</evidence>
<dbReference type="GO" id="GO:0046872">
    <property type="term" value="F:metal ion binding"/>
    <property type="evidence" value="ECO:0007669"/>
    <property type="project" value="UniProtKB-KW"/>
</dbReference>
<feature type="binding site" evidence="3">
    <location>
        <position position="8"/>
    </location>
    <ligand>
        <name>a divalent metal cation</name>
        <dbReference type="ChEBI" id="CHEBI:60240"/>
        <label>1</label>
    </ligand>
</feature>
<dbReference type="SUPFAM" id="SSF51556">
    <property type="entry name" value="Metallo-dependent hydrolases"/>
    <property type="match status" value="1"/>
</dbReference>
<comment type="caution">
    <text evidence="4">The sequence shown here is derived from an EMBL/GenBank/DDBJ whole genome shotgun (WGS) entry which is preliminary data.</text>
</comment>
<dbReference type="FunFam" id="3.20.20.140:FF:000005">
    <property type="entry name" value="TatD family hydrolase"/>
    <property type="match status" value="1"/>
</dbReference>
<evidence type="ECO:0000256" key="3">
    <source>
        <dbReference type="PIRSR" id="PIRSR005902-1"/>
    </source>
</evidence>
<dbReference type="InterPro" id="IPR032466">
    <property type="entry name" value="Metal_Hydrolase"/>
</dbReference>
<dbReference type="InterPro" id="IPR001130">
    <property type="entry name" value="TatD-like"/>
</dbReference>
<feature type="binding site" evidence="3">
    <location>
        <position position="219"/>
    </location>
    <ligand>
        <name>a divalent metal cation</name>
        <dbReference type="ChEBI" id="CHEBI:60240"/>
        <label>1</label>
    </ligand>
</feature>
<feature type="binding site" evidence="3">
    <location>
        <position position="169"/>
    </location>
    <ligand>
        <name>a divalent metal cation</name>
        <dbReference type="ChEBI" id="CHEBI:60240"/>
        <label>2</label>
    </ligand>
</feature>
<organism evidence="4 5">
    <name type="scientific">Candidatus Doudnabacteria bacterium RIFCSPLOWO2_01_FULL_44_21</name>
    <dbReference type="NCBI Taxonomy" id="1817841"/>
    <lineage>
        <taxon>Bacteria</taxon>
        <taxon>Candidatus Doudnaibacteriota</taxon>
    </lineage>
</organism>
<evidence type="ECO:0000256" key="2">
    <source>
        <dbReference type="ARBA" id="ARBA00022801"/>
    </source>
</evidence>
<dbReference type="STRING" id="1817841.A3B10_03515"/>